<feature type="transmembrane region" description="Helical" evidence="7">
    <location>
        <begin position="274"/>
        <end position="293"/>
    </location>
</feature>
<proteinExistence type="predicted"/>
<evidence type="ECO:0000256" key="6">
    <source>
        <dbReference type="SAM" id="MobiDB-lite"/>
    </source>
</evidence>
<feature type="transmembrane region" description="Helical" evidence="7">
    <location>
        <begin position="384"/>
        <end position="402"/>
    </location>
</feature>
<evidence type="ECO:0000313" key="9">
    <source>
        <dbReference type="EMBL" id="KAF7195579.1"/>
    </source>
</evidence>
<keyword evidence="4 7" id="KW-1133">Transmembrane helix</keyword>
<dbReference type="EMBL" id="JABCIY010000039">
    <property type="protein sequence ID" value="KAF7195579.1"/>
    <property type="molecule type" value="Genomic_DNA"/>
</dbReference>
<dbReference type="AlphaFoldDB" id="A0A8H6RQC1"/>
<accession>A0A8H6RQC1</accession>
<evidence type="ECO:0000256" key="2">
    <source>
        <dbReference type="ARBA" id="ARBA00022448"/>
    </source>
</evidence>
<dbReference type="SUPFAM" id="SSF103473">
    <property type="entry name" value="MFS general substrate transporter"/>
    <property type="match status" value="1"/>
</dbReference>
<dbReference type="InterPro" id="IPR036259">
    <property type="entry name" value="MFS_trans_sf"/>
</dbReference>
<evidence type="ECO:0000256" key="5">
    <source>
        <dbReference type="ARBA" id="ARBA00023136"/>
    </source>
</evidence>
<keyword evidence="2" id="KW-0813">Transport</keyword>
<feature type="transmembrane region" description="Helical" evidence="7">
    <location>
        <begin position="440"/>
        <end position="466"/>
    </location>
</feature>
<dbReference type="GO" id="GO:0000329">
    <property type="term" value="C:fungal-type vacuole membrane"/>
    <property type="evidence" value="ECO:0007669"/>
    <property type="project" value="TreeGrafter"/>
</dbReference>
<dbReference type="GO" id="GO:0015174">
    <property type="term" value="F:basic amino acid transmembrane transporter activity"/>
    <property type="evidence" value="ECO:0007669"/>
    <property type="project" value="TreeGrafter"/>
</dbReference>
<dbReference type="Proteomes" id="UP000660729">
    <property type="component" value="Unassembled WGS sequence"/>
</dbReference>
<feature type="domain" description="Major facilitator superfamily (MFS) profile" evidence="8">
    <location>
        <begin position="69"/>
        <end position="573"/>
    </location>
</feature>
<evidence type="ECO:0000313" key="10">
    <source>
        <dbReference type="Proteomes" id="UP000660729"/>
    </source>
</evidence>
<dbReference type="OrthoDB" id="3437016at2759"/>
<name>A0A8H6RQC1_9PEZI</name>
<comment type="subcellular location">
    <subcellularLocation>
        <location evidence="1">Endomembrane system</location>
        <topology evidence="1">Multi-pass membrane protein</topology>
    </subcellularLocation>
</comment>
<organism evidence="9 10">
    <name type="scientific">Pseudocercospora fuligena</name>
    <dbReference type="NCBI Taxonomy" id="685502"/>
    <lineage>
        <taxon>Eukaryota</taxon>
        <taxon>Fungi</taxon>
        <taxon>Dikarya</taxon>
        <taxon>Ascomycota</taxon>
        <taxon>Pezizomycotina</taxon>
        <taxon>Dothideomycetes</taxon>
        <taxon>Dothideomycetidae</taxon>
        <taxon>Mycosphaerellales</taxon>
        <taxon>Mycosphaerellaceae</taxon>
        <taxon>Pseudocercospora</taxon>
    </lineage>
</organism>
<evidence type="ECO:0000256" key="4">
    <source>
        <dbReference type="ARBA" id="ARBA00022989"/>
    </source>
</evidence>
<feature type="transmembrane region" description="Helical" evidence="7">
    <location>
        <begin position="133"/>
        <end position="153"/>
    </location>
</feature>
<dbReference type="InterPro" id="IPR011701">
    <property type="entry name" value="MFS"/>
</dbReference>
<reference evidence="9" key="1">
    <citation type="submission" date="2020-04" db="EMBL/GenBank/DDBJ databases">
        <title>Draft genome resource of the tomato pathogen Pseudocercospora fuligena.</title>
        <authorList>
            <person name="Zaccaron A."/>
        </authorList>
    </citation>
    <scope>NUCLEOTIDE SEQUENCE</scope>
    <source>
        <strain evidence="9">PF001</strain>
    </source>
</reference>
<feature type="transmembrane region" description="Helical" evidence="7">
    <location>
        <begin position="159"/>
        <end position="179"/>
    </location>
</feature>
<keyword evidence="3 7" id="KW-0812">Transmembrane</keyword>
<dbReference type="GO" id="GO:0012505">
    <property type="term" value="C:endomembrane system"/>
    <property type="evidence" value="ECO:0007669"/>
    <property type="project" value="UniProtKB-SubCell"/>
</dbReference>
<gene>
    <name evidence="9" type="ORF">HII31_03173</name>
</gene>
<evidence type="ECO:0000259" key="8">
    <source>
        <dbReference type="PROSITE" id="PS50850"/>
    </source>
</evidence>
<evidence type="ECO:0000256" key="3">
    <source>
        <dbReference type="ARBA" id="ARBA00022692"/>
    </source>
</evidence>
<dbReference type="InterPro" id="IPR020846">
    <property type="entry name" value="MFS_dom"/>
</dbReference>
<evidence type="ECO:0000256" key="7">
    <source>
        <dbReference type="SAM" id="Phobius"/>
    </source>
</evidence>
<feature type="transmembrane region" description="Helical" evidence="7">
    <location>
        <begin position="305"/>
        <end position="324"/>
    </location>
</feature>
<feature type="transmembrane region" description="Helical" evidence="7">
    <location>
        <begin position="549"/>
        <end position="568"/>
    </location>
</feature>
<feature type="region of interest" description="Disordered" evidence="6">
    <location>
        <begin position="1"/>
        <end position="41"/>
    </location>
</feature>
<feature type="transmembrane region" description="Helical" evidence="7">
    <location>
        <begin position="344"/>
        <end position="364"/>
    </location>
</feature>
<feature type="transmembrane region" description="Helical" evidence="7">
    <location>
        <begin position="103"/>
        <end position="121"/>
    </location>
</feature>
<feature type="transmembrane region" description="Helical" evidence="7">
    <location>
        <begin position="220"/>
        <end position="242"/>
    </location>
</feature>
<comment type="caution">
    <text evidence="9">The sequence shown here is derived from an EMBL/GenBank/DDBJ whole genome shotgun (WGS) entry which is preliminary data.</text>
</comment>
<sequence length="580" mass="62775">MPKKDRLQTLDPEPIDERSPLLQNGQPASRDGAADENSLEAQAQREVREYDAGHVPLAEEPSTLKLLRTMGSLWIVSFFAALDTTVVATLSGPITSSFNSGTSFSWIASGYLIANAAFQPLSGKMTDIYGRRAGLIFAFTFFATGTLICGLAKEAWVMVLGRVVAGTGGGCLNTVSVFVASDLIPLRRRGVWQGMGNIVFGLGMGAGGVFGGFINDTIGWRYAFFIQIPFIVLGGIWGALSIKVAAFCKHHKVTANRYMQIPVKESDTAKIKRVDFLGAFTLVSALVLFLLGLNSGGNIVPWNHPLVYVCMPLSGVMLAAFIFIEDRVASEPIIPVRLLTHQSVAAACLTNWFMTMSVFGLIYYGPIFFQVVRGVSATRAGTLFIPQAAGTAIGSLGSGLIMRWTGKYRWLNILVQIISVVAASLILAQFDENVPTVPPFIYLAMEGLAYGSMLTITLIALISAVDHKYQAVITSASYAFRSTGSSIGITIASAVFQNLLKSLLYERFDGQPGAAEEIARIRDSPDYIRELPPDWKAGVIEAYIGALRGVWTVVLGFAVLAAFVSMFIKQHVLYSSLDRK</sequence>
<keyword evidence="5 7" id="KW-0472">Membrane</keyword>
<dbReference type="Gene3D" id="1.20.1250.20">
    <property type="entry name" value="MFS general substrate transporter like domains"/>
    <property type="match status" value="1"/>
</dbReference>
<dbReference type="PANTHER" id="PTHR23501:SF191">
    <property type="entry name" value="VACUOLAR BASIC AMINO ACID TRANSPORTER 4"/>
    <property type="match status" value="1"/>
</dbReference>
<feature type="transmembrane region" description="Helical" evidence="7">
    <location>
        <begin position="191"/>
        <end position="214"/>
    </location>
</feature>
<evidence type="ECO:0000256" key="1">
    <source>
        <dbReference type="ARBA" id="ARBA00004127"/>
    </source>
</evidence>
<dbReference type="PANTHER" id="PTHR23501">
    <property type="entry name" value="MAJOR FACILITATOR SUPERFAMILY"/>
    <property type="match status" value="1"/>
</dbReference>
<protein>
    <submittedName>
        <fullName evidence="9">Multidrug resistance protein fnx1</fullName>
    </submittedName>
</protein>
<dbReference type="Pfam" id="PF07690">
    <property type="entry name" value="MFS_1"/>
    <property type="match status" value="1"/>
</dbReference>
<feature type="transmembrane region" description="Helical" evidence="7">
    <location>
        <begin position="73"/>
        <end position="91"/>
    </location>
</feature>
<dbReference type="PROSITE" id="PS50850">
    <property type="entry name" value="MFS"/>
    <property type="match status" value="1"/>
</dbReference>
<feature type="transmembrane region" description="Helical" evidence="7">
    <location>
        <begin position="409"/>
        <end position="428"/>
    </location>
</feature>
<keyword evidence="10" id="KW-1185">Reference proteome</keyword>